<evidence type="ECO:0000256" key="6">
    <source>
        <dbReference type="ARBA" id="ARBA00022869"/>
    </source>
</evidence>
<dbReference type="GeneTree" id="ENSGT00940000156003"/>
<dbReference type="GO" id="GO:0009887">
    <property type="term" value="P:animal organ morphogenesis"/>
    <property type="evidence" value="ECO:0007669"/>
    <property type="project" value="TreeGrafter"/>
</dbReference>
<comment type="caution">
    <text evidence="11">Lacks conserved residue(s) required for the propagation of feature annotation.</text>
</comment>
<dbReference type="FunFam" id="2.10.25.10:FF:000101">
    <property type="entry name" value="Laminin subunit beta 1"/>
    <property type="match status" value="1"/>
</dbReference>
<comment type="subcellular location">
    <subcellularLocation>
        <location evidence="1">Secreted</location>
        <location evidence="1">Extracellular space</location>
        <location evidence="1">Extracellular matrix</location>
        <location evidence="1">Basement membrane</location>
    </subcellularLocation>
</comment>
<evidence type="ECO:0000313" key="14">
    <source>
        <dbReference type="Ensembl" id="ENSCMIP00000005972.1"/>
    </source>
</evidence>
<dbReference type="Pfam" id="PF00053">
    <property type="entry name" value="EGF_laminin"/>
    <property type="match status" value="7"/>
</dbReference>
<dbReference type="CDD" id="cd00055">
    <property type="entry name" value="EGF_Lam"/>
    <property type="match status" value="7"/>
</dbReference>
<feature type="disulfide bond" evidence="11">
    <location>
        <begin position="356"/>
        <end position="373"/>
    </location>
</feature>
<feature type="domain" description="Laminin EGF-like" evidence="13">
    <location>
        <begin position="53"/>
        <end position="98"/>
    </location>
</feature>
<evidence type="ECO:0000256" key="3">
    <source>
        <dbReference type="ARBA" id="ARBA00022530"/>
    </source>
</evidence>
<dbReference type="GO" id="GO:0007411">
    <property type="term" value="P:axon guidance"/>
    <property type="evidence" value="ECO:0007669"/>
    <property type="project" value="TreeGrafter"/>
</dbReference>
<evidence type="ECO:0000259" key="13">
    <source>
        <dbReference type="PROSITE" id="PS50027"/>
    </source>
</evidence>
<evidence type="ECO:0000256" key="11">
    <source>
        <dbReference type="PROSITE-ProRule" id="PRU00460"/>
    </source>
</evidence>
<reference evidence="15" key="2">
    <citation type="journal article" date="2007" name="PLoS Biol.">
        <title>Survey sequencing and comparative analysis of the elephant shark (Callorhinchus milii) genome.</title>
        <authorList>
            <person name="Venkatesh B."/>
            <person name="Kirkness E.F."/>
            <person name="Loh Y.H."/>
            <person name="Halpern A.L."/>
            <person name="Lee A.P."/>
            <person name="Johnson J."/>
            <person name="Dandona N."/>
            <person name="Viswanathan L.D."/>
            <person name="Tay A."/>
            <person name="Venter J.C."/>
            <person name="Strausberg R.L."/>
            <person name="Brenner S."/>
        </authorList>
    </citation>
    <scope>NUCLEOTIDE SEQUENCE [LARGE SCALE GENOMIC DNA]</scope>
</reference>
<dbReference type="FunFam" id="2.10.25.10:FF:000011">
    <property type="entry name" value="Cadherin EGF LAG seven-pass G-type receptor"/>
    <property type="match status" value="1"/>
</dbReference>
<dbReference type="FunFam" id="2.10.25.10:FF:000135">
    <property type="entry name" value="Laminin subunit beta 4"/>
    <property type="match status" value="1"/>
</dbReference>
<keyword evidence="9" id="KW-0325">Glycoprotein</keyword>
<evidence type="ECO:0000256" key="10">
    <source>
        <dbReference type="ARBA" id="ARBA00023292"/>
    </source>
</evidence>
<keyword evidence="7 12" id="KW-0175">Coiled coil</keyword>
<dbReference type="FunFam" id="2.10.25.10:FF:000138">
    <property type="entry name" value="Laminin subunit beta 1"/>
    <property type="match status" value="1"/>
</dbReference>
<protein>
    <submittedName>
        <fullName evidence="14">Laminin subunit beta-1-like</fullName>
    </submittedName>
</protein>
<name>A0A4W3GSE9_CALMI</name>
<organism evidence="14 15">
    <name type="scientific">Callorhinchus milii</name>
    <name type="common">Ghost shark</name>
    <dbReference type="NCBI Taxonomy" id="7868"/>
    <lineage>
        <taxon>Eukaryota</taxon>
        <taxon>Metazoa</taxon>
        <taxon>Chordata</taxon>
        <taxon>Craniata</taxon>
        <taxon>Vertebrata</taxon>
        <taxon>Chondrichthyes</taxon>
        <taxon>Holocephali</taxon>
        <taxon>Chimaeriformes</taxon>
        <taxon>Callorhinchidae</taxon>
        <taxon>Callorhinchus</taxon>
    </lineage>
</organism>
<feature type="domain" description="Laminin EGF-like" evidence="13">
    <location>
        <begin position="297"/>
        <end position="353"/>
    </location>
</feature>
<feature type="disulfide bond" evidence="11">
    <location>
        <begin position="404"/>
        <end position="421"/>
    </location>
</feature>
<accession>A0A4W3GSE9</accession>
<dbReference type="InterPro" id="IPR002049">
    <property type="entry name" value="LE_dom"/>
</dbReference>
<keyword evidence="3" id="KW-0272">Extracellular matrix</keyword>
<dbReference type="PRINTS" id="PR00011">
    <property type="entry name" value="EGFLAMININ"/>
</dbReference>
<feature type="disulfide bond" evidence="11">
    <location>
        <begin position="354"/>
        <end position="366"/>
    </location>
</feature>
<feature type="disulfide bond" evidence="11">
    <location>
        <begin position="74"/>
        <end position="83"/>
    </location>
</feature>
<evidence type="ECO:0000256" key="4">
    <source>
        <dbReference type="ARBA" id="ARBA00022729"/>
    </source>
</evidence>
<evidence type="ECO:0000256" key="7">
    <source>
        <dbReference type="ARBA" id="ARBA00023054"/>
    </source>
</evidence>
<dbReference type="SUPFAM" id="SSF57196">
    <property type="entry name" value="EGF/Laminin"/>
    <property type="match status" value="6"/>
</dbReference>
<feature type="coiled-coil region" evidence="12">
    <location>
        <begin position="972"/>
        <end position="1041"/>
    </location>
</feature>
<dbReference type="STRING" id="7868.ENSCMIP00000005972"/>
<dbReference type="GO" id="GO:0043256">
    <property type="term" value="C:laminin complex"/>
    <property type="evidence" value="ECO:0007669"/>
    <property type="project" value="TreeGrafter"/>
</dbReference>
<evidence type="ECO:0000256" key="9">
    <source>
        <dbReference type="ARBA" id="ARBA00023180"/>
    </source>
</evidence>
<evidence type="ECO:0000256" key="1">
    <source>
        <dbReference type="ARBA" id="ARBA00004302"/>
    </source>
</evidence>
<dbReference type="OMA" id="CKNDIAS"/>
<dbReference type="SMART" id="SM00180">
    <property type="entry name" value="EGF_Lam"/>
    <property type="match status" value="7"/>
</dbReference>
<reference evidence="14" key="5">
    <citation type="submission" date="2025-09" db="UniProtKB">
        <authorList>
            <consortium name="Ensembl"/>
        </authorList>
    </citation>
    <scope>IDENTIFICATION</scope>
</reference>
<dbReference type="PROSITE" id="PS50027">
    <property type="entry name" value="EGF_LAM_2"/>
    <property type="match status" value="5"/>
</dbReference>
<dbReference type="CDD" id="cd22300">
    <property type="entry name" value="cc_LAMB1_C"/>
    <property type="match status" value="1"/>
</dbReference>
<feature type="domain" description="Laminin EGF-like" evidence="13">
    <location>
        <begin position="245"/>
        <end position="296"/>
    </location>
</feature>
<gene>
    <name evidence="14" type="primary">LAMB1</name>
</gene>
<evidence type="ECO:0000313" key="15">
    <source>
        <dbReference type="Proteomes" id="UP000314986"/>
    </source>
</evidence>
<dbReference type="Ensembl" id="ENSCMIT00000006172.1">
    <property type="protein sequence ID" value="ENSCMIP00000005972.1"/>
    <property type="gene ID" value="ENSCMIG00000003339.1"/>
</dbReference>
<dbReference type="PROSITE" id="PS01248">
    <property type="entry name" value="EGF_LAM_1"/>
    <property type="match status" value="3"/>
</dbReference>
<keyword evidence="2" id="KW-0964">Secreted</keyword>
<keyword evidence="4" id="KW-0732">Signal</keyword>
<dbReference type="PANTHER" id="PTHR10574:SF419">
    <property type="entry name" value="LAMININ SUBUNIT ALPHA-3-RELATED"/>
    <property type="match status" value="1"/>
</dbReference>
<feature type="coiled-coil region" evidence="12">
    <location>
        <begin position="513"/>
        <end position="561"/>
    </location>
</feature>
<dbReference type="AlphaFoldDB" id="A0A4W3GSE9"/>
<dbReference type="FunFam" id="2.10.25.10:FF:000145">
    <property type="entry name" value="Laminin subunit beta 1"/>
    <property type="match status" value="1"/>
</dbReference>
<feature type="disulfide bond" evidence="11">
    <location>
        <begin position="402"/>
        <end position="414"/>
    </location>
</feature>
<sequence length="1053" mass="116019">RRSSPLRPTPPSPRCRAALAPASSLSTWVSRPRLLPALSCCRSPTGTTHTKACDCQPEGSVHGFCHHTTGQCQCNEGVYGRQCDQCQPGYWGFPNCHPCQCNGHVDHCDLETGECLGCRGHTTGHSCERQYINVVYCCFMLFLCMHPNVTMFAGNWLLCNNVCVCRCLSGYYGDPVLGSGDHCHPCPCPDDPESGRQFATGCYQDSYSQNIVCICKSGYIGSRCDECASGFYGNPLEMGGLCQECHCNHNVDVTDPESCDKQTGRCLKCLFHTEGEHCNHCRVGYYGSALQQNCIKCVCNYLGTAHHQCVTTDECRCNQTTGQCPCLPNVTGLRCDRCASNTWKLASGTGCERCNCNEVHSLDMSCNEFTGQCRCMPGFGGQTCNDCQEYFWGDPSVECMKCDCNEDGIETQQCNQTTGQCICREGIAGARCNQCARGYSGTFPHCESCHACFSVWDKSIQELSTRTTQLVAQANTIKSSGIVGPYQETVNTIQKKVNDIQNLLTQNPATEPLNNIGDLLEEAKKKIKDLTDKVNWIESEIAATEEQNNITDKELNTLQIDAESLKTVVNELAEHFEYVKNSDVHGALDSVQKFFEQSLEAEEKVNASTTDPDNLVLESTAVRQTVEDMISEHKDHFEEQQKEHSSSLEELAGKLQSLDLSPLNEKICGSPTGVSCTETQCGGANCRADDGTRKCGGTGCDGLLTLAHEAWQNSMDFDTQILSALAEVDLLSKMVAEAKVKADEAKLNAQEVLLKTNNTKEKVDKSNEDLRNLIKQIREFLTQDGADLESIEAVANEVLQLEMPTSPQQLQDLTNDIRVRVQSLSEVEVILNQSAADIERAEALLDEARKSSIQATDVKVTADRVKEALEEAERAQNTAEKAIKTAAEDIKGTEDLLTSIESETAASEQSLNNANVRLAQIEKDIDELKQKTTNTTDSAENIGSTIHKVKQAADEVLDTVLKEKYTVVENTIAEKSDMASEARKRAEKLQNEANELLSHANSKLQLLKELEAKYEENQKALEEKAEMLMGLEKEVHSLLQTISHRVAIYSTCL</sequence>
<keyword evidence="8 11" id="KW-1015">Disulfide bond</keyword>
<reference evidence="14" key="4">
    <citation type="submission" date="2025-08" db="UniProtKB">
        <authorList>
            <consortium name="Ensembl"/>
        </authorList>
    </citation>
    <scope>IDENTIFICATION</scope>
</reference>
<dbReference type="InterPro" id="IPR050440">
    <property type="entry name" value="Laminin/Netrin_ECM"/>
</dbReference>
<proteinExistence type="predicted"/>
<feature type="disulfide bond" evidence="11">
    <location>
        <begin position="55"/>
        <end position="72"/>
    </location>
</feature>
<dbReference type="FunFam" id="2.10.25.10:FF:000130">
    <property type="entry name" value="Laminin subunit beta 1"/>
    <property type="match status" value="1"/>
</dbReference>
<feature type="disulfide bond" evidence="11">
    <location>
        <begin position="423"/>
        <end position="432"/>
    </location>
</feature>
<feature type="coiled-coil region" evidence="12">
    <location>
        <begin position="735"/>
        <end position="783"/>
    </location>
</feature>
<feature type="disulfide bond" evidence="11">
    <location>
        <begin position="53"/>
        <end position="65"/>
    </location>
</feature>
<keyword evidence="6" id="KW-0084">Basement membrane</keyword>
<dbReference type="InterPro" id="IPR000742">
    <property type="entry name" value="EGF"/>
</dbReference>
<feature type="coiled-coil region" evidence="12">
    <location>
        <begin position="831"/>
        <end position="938"/>
    </location>
</feature>
<dbReference type="InterPro" id="IPR056558">
    <property type="entry name" value="LAMB1-4_helical"/>
</dbReference>
<keyword evidence="15" id="KW-1185">Reference proteome</keyword>
<feature type="domain" description="Laminin EGF-like" evidence="13">
    <location>
        <begin position="354"/>
        <end position="401"/>
    </location>
</feature>
<dbReference type="GO" id="GO:0070831">
    <property type="term" value="P:basement membrane assembly"/>
    <property type="evidence" value="ECO:0007669"/>
    <property type="project" value="TreeGrafter"/>
</dbReference>
<feature type="domain" description="Laminin EGF-like" evidence="13">
    <location>
        <begin position="402"/>
        <end position="451"/>
    </location>
</feature>
<dbReference type="InParanoid" id="A0A4W3GSE9"/>
<keyword evidence="10 11" id="KW-0424">Laminin EGF-like domain</keyword>
<dbReference type="SMART" id="SM00181">
    <property type="entry name" value="EGF"/>
    <property type="match status" value="6"/>
</dbReference>
<dbReference type="GO" id="GO:0016477">
    <property type="term" value="P:cell migration"/>
    <property type="evidence" value="ECO:0007669"/>
    <property type="project" value="TreeGrafter"/>
</dbReference>
<feature type="disulfide bond" evidence="11">
    <location>
        <begin position="375"/>
        <end position="384"/>
    </location>
</feature>
<feature type="disulfide bond" evidence="11">
    <location>
        <begin position="269"/>
        <end position="278"/>
    </location>
</feature>
<keyword evidence="5" id="KW-0677">Repeat</keyword>
<evidence type="ECO:0000256" key="12">
    <source>
        <dbReference type="SAM" id="Coils"/>
    </source>
</evidence>
<reference evidence="15" key="3">
    <citation type="journal article" date="2014" name="Nature">
        <title>Elephant shark genome provides unique insights into gnathostome evolution.</title>
        <authorList>
            <consortium name="International Elephant Shark Genome Sequencing Consortium"/>
            <person name="Venkatesh B."/>
            <person name="Lee A.P."/>
            <person name="Ravi V."/>
            <person name="Maurya A.K."/>
            <person name="Lian M.M."/>
            <person name="Swann J.B."/>
            <person name="Ohta Y."/>
            <person name="Flajnik M.F."/>
            <person name="Sutoh Y."/>
            <person name="Kasahara M."/>
            <person name="Hoon S."/>
            <person name="Gangu V."/>
            <person name="Roy S.W."/>
            <person name="Irimia M."/>
            <person name="Korzh V."/>
            <person name="Kondrychyn I."/>
            <person name="Lim Z.W."/>
            <person name="Tay B.H."/>
            <person name="Tohari S."/>
            <person name="Kong K.W."/>
            <person name="Ho S."/>
            <person name="Lorente-Galdos B."/>
            <person name="Quilez J."/>
            <person name="Marques-Bonet T."/>
            <person name="Raney B.J."/>
            <person name="Ingham P.W."/>
            <person name="Tay A."/>
            <person name="Hillier L.W."/>
            <person name="Minx P."/>
            <person name="Boehm T."/>
            <person name="Wilson R.K."/>
            <person name="Brenner S."/>
            <person name="Warren W.C."/>
        </authorList>
    </citation>
    <scope>NUCLEOTIDE SEQUENCE [LARGE SCALE GENOMIC DNA]</scope>
</reference>
<evidence type="ECO:0000256" key="5">
    <source>
        <dbReference type="ARBA" id="ARBA00022737"/>
    </source>
</evidence>
<evidence type="ECO:0000256" key="8">
    <source>
        <dbReference type="ARBA" id="ARBA00023157"/>
    </source>
</evidence>
<evidence type="ECO:0000256" key="2">
    <source>
        <dbReference type="ARBA" id="ARBA00022525"/>
    </source>
</evidence>
<dbReference type="Proteomes" id="UP000314986">
    <property type="component" value="Unassembled WGS sequence"/>
</dbReference>
<dbReference type="Pfam" id="PF23219">
    <property type="entry name" value="LAMB1"/>
    <property type="match status" value="1"/>
</dbReference>
<reference evidence="15" key="1">
    <citation type="journal article" date="2006" name="Science">
        <title>Ancient noncoding elements conserved in the human genome.</title>
        <authorList>
            <person name="Venkatesh B."/>
            <person name="Kirkness E.F."/>
            <person name="Loh Y.H."/>
            <person name="Halpern A.L."/>
            <person name="Lee A.P."/>
            <person name="Johnson J."/>
            <person name="Dandona N."/>
            <person name="Viswanathan L.D."/>
            <person name="Tay A."/>
            <person name="Venter J.C."/>
            <person name="Strausberg R.L."/>
            <person name="Brenner S."/>
        </authorList>
    </citation>
    <scope>NUCLEOTIDE SEQUENCE [LARGE SCALE GENOMIC DNA]</scope>
</reference>
<dbReference type="GO" id="GO:0009888">
    <property type="term" value="P:tissue development"/>
    <property type="evidence" value="ECO:0007669"/>
    <property type="project" value="TreeGrafter"/>
</dbReference>
<dbReference type="PANTHER" id="PTHR10574">
    <property type="entry name" value="NETRIN/LAMININ-RELATED"/>
    <property type="match status" value="1"/>
</dbReference>
<dbReference type="Gene3D" id="2.10.25.10">
    <property type="entry name" value="Laminin"/>
    <property type="match status" value="7"/>
</dbReference>
<feature type="disulfide bond" evidence="11">
    <location>
        <begin position="326"/>
        <end position="335"/>
    </location>
</feature>
<feature type="disulfide bond" evidence="11">
    <location>
        <begin position="435"/>
        <end position="449"/>
    </location>
</feature>
<dbReference type="GO" id="GO:0034446">
    <property type="term" value="P:substrate adhesion-dependent cell spreading"/>
    <property type="evidence" value="ECO:0007669"/>
    <property type="project" value="TreeGrafter"/>
</dbReference>